<dbReference type="Pfam" id="PF13579">
    <property type="entry name" value="Glyco_trans_4_4"/>
    <property type="match status" value="1"/>
</dbReference>
<keyword evidence="2" id="KW-0808">Transferase</keyword>
<gene>
    <name evidence="2" type="ORF">LHA26_01285</name>
</gene>
<keyword evidence="2" id="KW-0328">Glycosyltransferase</keyword>
<reference evidence="2" key="1">
    <citation type="journal article" date="2022" name="Toxins">
        <title>Genomic Analysis of Sphingopyxis sp. USTB-05 for Biodegrading Cyanobacterial Hepatotoxins.</title>
        <authorList>
            <person name="Liu C."/>
            <person name="Xu Q."/>
            <person name="Zhao Z."/>
            <person name="Zhang H."/>
            <person name="Liu X."/>
            <person name="Yin C."/>
            <person name="Liu Y."/>
            <person name="Yan H."/>
        </authorList>
    </citation>
    <scope>NUCLEOTIDE SEQUENCE</scope>
    <source>
        <strain evidence="2">NBD5</strain>
    </source>
</reference>
<evidence type="ECO:0000259" key="1">
    <source>
        <dbReference type="Pfam" id="PF13579"/>
    </source>
</evidence>
<sequence>MRRPASIAIALHDLPLGGTERIALRLARGWRDQGVAVTLLCGDPRGPMRALLPEGVRLLPLDPPIPRGWGARRRLATAMARALAAAPVDACFIPGNYHWPLVPALAGLPAAIRPALLVQISSPLVLPQRRGLRQAWFEQRMRRRLAGATRCIAMDADGRREADRILGRAITRVVPLPALDPDAPPPRPAPAAPHLLAAGRFIRQKGFDVLIEALARLRRPEIRLTLAGGGPEDAALRALAAARGVAGQIRFAGIVPDIRPLLDAARLFVMPSRFEGYGAVIPEALGAGRAVVATRITPAARDLLGDPATGLMVPPGDPAALAIAIAEALAMPPPDPARLAAGVAAYRLDRGAPAYLAALAEAMA</sequence>
<dbReference type="InterPro" id="IPR028098">
    <property type="entry name" value="Glyco_trans_4-like_N"/>
</dbReference>
<proteinExistence type="predicted"/>
<dbReference type="PANTHER" id="PTHR12526:SF636">
    <property type="entry name" value="BLL3647 PROTEIN"/>
    <property type="match status" value="1"/>
</dbReference>
<dbReference type="EMBL" id="CP084930">
    <property type="protein sequence ID" value="USI73145.1"/>
    <property type="molecule type" value="Genomic_DNA"/>
</dbReference>
<dbReference type="Gene3D" id="3.40.50.2000">
    <property type="entry name" value="Glycogen Phosphorylase B"/>
    <property type="match status" value="2"/>
</dbReference>
<dbReference type="Pfam" id="PF13692">
    <property type="entry name" value="Glyco_trans_1_4"/>
    <property type="match status" value="1"/>
</dbReference>
<evidence type="ECO:0000313" key="3">
    <source>
        <dbReference type="Proteomes" id="UP001056937"/>
    </source>
</evidence>
<organism evidence="2 3">
    <name type="scientific">Sphingomonas morindae</name>
    <dbReference type="NCBI Taxonomy" id="1541170"/>
    <lineage>
        <taxon>Bacteria</taxon>
        <taxon>Pseudomonadati</taxon>
        <taxon>Pseudomonadota</taxon>
        <taxon>Alphaproteobacteria</taxon>
        <taxon>Sphingomonadales</taxon>
        <taxon>Sphingomonadaceae</taxon>
        <taxon>Sphingomonas</taxon>
    </lineage>
</organism>
<dbReference type="PANTHER" id="PTHR12526">
    <property type="entry name" value="GLYCOSYLTRANSFERASE"/>
    <property type="match status" value="1"/>
</dbReference>
<feature type="domain" description="Glycosyltransferase subfamily 4-like N-terminal" evidence="1">
    <location>
        <begin position="17"/>
        <end position="177"/>
    </location>
</feature>
<dbReference type="GO" id="GO:0016757">
    <property type="term" value="F:glycosyltransferase activity"/>
    <property type="evidence" value="ECO:0007669"/>
    <property type="project" value="UniProtKB-KW"/>
</dbReference>
<name>A0ABY4X906_9SPHN</name>
<dbReference type="EC" id="2.4.-.-" evidence="2"/>
<keyword evidence="3" id="KW-1185">Reference proteome</keyword>
<dbReference type="SUPFAM" id="SSF53756">
    <property type="entry name" value="UDP-Glycosyltransferase/glycogen phosphorylase"/>
    <property type="match status" value="1"/>
</dbReference>
<dbReference type="RefSeq" id="WP_252166957.1">
    <property type="nucleotide sequence ID" value="NZ_CP084930.1"/>
</dbReference>
<dbReference type="Proteomes" id="UP001056937">
    <property type="component" value="Chromosome 1"/>
</dbReference>
<evidence type="ECO:0000313" key="2">
    <source>
        <dbReference type="EMBL" id="USI73145.1"/>
    </source>
</evidence>
<accession>A0ABY4X906</accession>
<protein>
    <submittedName>
        <fullName evidence="2">Glycosyltransferase</fullName>
        <ecNumber evidence="2">2.4.-.-</ecNumber>
    </submittedName>
</protein>